<sequence>MLVYGDHRRDASLPDLLAQIANGAAKLEGRAGLSWHGACFDLLRLVSELLQGWADAERERRGIDETSPGQDRIAAAAVEVARALDRSWRSGFADQPLPDLSMLAGLDALDPPAALTLRGGEGFDFYAVYPELYLSAARRLPSGAVVIGLRSIGAALAPLVAAASSARLVVTLRPVGHPFQRRVEVGPDLRARLLADPRAVVAIVDEGPGLSGSSFGGVADWLEAEGVPRDRIVFMPSHGGEPGREASAEHRARWQGARRLHAPFEDVILAGTGEGEGTPLARWFADLSGEVCEPELQDLSGGLWRGFSPWVDAPVDPGREARKYRLEAGEGAVLLKFVGFGPDAEAKFERARALFDAGFSPEPLALRHGFLAERWVEGARWTPQPAEAADHLARYLGFRSRTFPADRAGADLVTLAEMARYNLGQCIGTDAAAALLGEWTEARIADLQALVRPVFVDARLHPWEWIATPRGVVKTDAVDHARAHDLVGCQDIAWDVAGASVEFGLDPEETVELGDCVSGRGARELIRFMRLAYLGFQAGWWSYASGEGAPARREFYVAEARACAWNG</sequence>
<keyword evidence="2" id="KW-1185">Reference proteome</keyword>
<reference evidence="1" key="1">
    <citation type="submission" date="2022-11" db="EMBL/GenBank/DDBJ databases">
        <title>beta-Carotene-producing bacterium, Jeongeuplla avenae sp. nov., alleviates the salt stress of Arabidopsis seedlings.</title>
        <authorList>
            <person name="Jiang L."/>
            <person name="Lee J."/>
        </authorList>
    </citation>
    <scope>NUCLEOTIDE SEQUENCE</scope>
    <source>
        <strain evidence="1">DY_R2A_6</strain>
    </source>
</reference>
<name>A0ACD4NI01_9HYPH</name>
<dbReference type="EMBL" id="CP113520">
    <property type="protein sequence ID" value="WAJ26411.1"/>
    <property type="molecule type" value="Genomic_DNA"/>
</dbReference>
<proteinExistence type="predicted"/>
<evidence type="ECO:0000313" key="1">
    <source>
        <dbReference type="EMBL" id="WAJ26411.1"/>
    </source>
</evidence>
<dbReference type="Proteomes" id="UP001163223">
    <property type="component" value="Chromosome"/>
</dbReference>
<accession>A0ACD4NI01</accession>
<gene>
    <name evidence="1" type="ORF">OXU80_16085</name>
</gene>
<evidence type="ECO:0000313" key="2">
    <source>
        <dbReference type="Proteomes" id="UP001163223"/>
    </source>
</evidence>
<protein>
    <submittedName>
        <fullName evidence="1">Uncharacterized protein</fullName>
    </submittedName>
</protein>
<organism evidence="1 2">
    <name type="scientific">Antarcticirhabdus aurantiaca</name>
    <dbReference type="NCBI Taxonomy" id="2606717"/>
    <lineage>
        <taxon>Bacteria</taxon>
        <taxon>Pseudomonadati</taxon>
        <taxon>Pseudomonadota</taxon>
        <taxon>Alphaproteobacteria</taxon>
        <taxon>Hyphomicrobiales</taxon>
        <taxon>Aurantimonadaceae</taxon>
        <taxon>Antarcticirhabdus</taxon>
    </lineage>
</organism>